<dbReference type="GO" id="GO:0003677">
    <property type="term" value="F:DNA binding"/>
    <property type="evidence" value="ECO:0007669"/>
    <property type="project" value="UniProtKB-KW"/>
</dbReference>
<keyword evidence="2" id="KW-0238">DNA-binding</keyword>
<dbReference type="PROSITE" id="PS50043">
    <property type="entry name" value="HTH_LUXR_2"/>
    <property type="match status" value="1"/>
</dbReference>
<protein>
    <submittedName>
        <fullName evidence="5">LuxR family transcriptional regulator</fullName>
    </submittedName>
</protein>
<evidence type="ECO:0000256" key="2">
    <source>
        <dbReference type="ARBA" id="ARBA00023125"/>
    </source>
</evidence>
<dbReference type="GO" id="GO:0006355">
    <property type="term" value="P:regulation of DNA-templated transcription"/>
    <property type="evidence" value="ECO:0007669"/>
    <property type="project" value="InterPro"/>
</dbReference>
<evidence type="ECO:0000313" key="6">
    <source>
        <dbReference type="Proteomes" id="UP000521868"/>
    </source>
</evidence>
<dbReference type="InterPro" id="IPR036388">
    <property type="entry name" value="WH-like_DNA-bd_sf"/>
</dbReference>
<dbReference type="Gene3D" id="1.10.10.10">
    <property type="entry name" value="Winged helix-like DNA-binding domain superfamily/Winged helix DNA-binding domain"/>
    <property type="match status" value="1"/>
</dbReference>
<organism evidence="5 6">
    <name type="scientific">Ramlibacter lithotrophicus</name>
    <dbReference type="NCBI Taxonomy" id="2606681"/>
    <lineage>
        <taxon>Bacteria</taxon>
        <taxon>Pseudomonadati</taxon>
        <taxon>Pseudomonadota</taxon>
        <taxon>Betaproteobacteria</taxon>
        <taxon>Burkholderiales</taxon>
        <taxon>Comamonadaceae</taxon>
        <taxon>Ramlibacter</taxon>
    </lineage>
</organism>
<dbReference type="InterPro" id="IPR036693">
    <property type="entry name" value="TF_LuxR_autoind-bd_dom_sf"/>
</dbReference>
<dbReference type="EMBL" id="VTOX01000001">
    <property type="protein sequence ID" value="NKE64574.1"/>
    <property type="molecule type" value="Genomic_DNA"/>
</dbReference>
<evidence type="ECO:0000313" key="5">
    <source>
        <dbReference type="EMBL" id="NKE64574.1"/>
    </source>
</evidence>
<dbReference type="InterPro" id="IPR000792">
    <property type="entry name" value="Tscrpt_reg_LuxR_C"/>
</dbReference>
<evidence type="ECO:0000256" key="3">
    <source>
        <dbReference type="ARBA" id="ARBA00023163"/>
    </source>
</evidence>
<dbReference type="CDD" id="cd06170">
    <property type="entry name" value="LuxR_C_like"/>
    <property type="match status" value="1"/>
</dbReference>
<dbReference type="Pfam" id="PF00196">
    <property type="entry name" value="GerE"/>
    <property type="match status" value="1"/>
</dbReference>
<feature type="domain" description="HTH luxR-type" evidence="4">
    <location>
        <begin position="172"/>
        <end position="237"/>
    </location>
</feature>
<evidence type="ECO:0000259" key="4">
    <source>
        <dbReference type="PROSITE" id="PS50043"/>
    </source>
</evidence>
<accession>A0A7X6DCC6</accession>
<dbReference type="AlphaFoldDB" id="A0A7X6DCC6"/>
<dbReference type="PANTHER" id="PTHR44688:SF16">
    <property type="entry name" value="DNA-BINDING TRANSCRIPTIONAL ACTIVATOR DEVR_DOSR"/>
    <property type="match status" value="1"/>
</dbReference>
<dbReference type="Gene3D" id="3.30.450.80">
    <property type="entry name" value="Transcription factor LuxR-like, autoinducer-binding domain"/>
    <property type="match status" value="1"/>
</dbReference>
<keyword evidence="3" id="KW-0804">Transcription</keyword>
<dbReference type="SMART" id="SM00421">
    <property type="entry name" value="HTH_LUXR"/>
    <property type="match status" value="1"/>
</dbReference>
<dbReference type="PROSITE" id="PS00622">
    <property type="entry name" value="HTH_LUXR_1"/>
    <property type="match status" value="1"/>
</dbReference>
<keyword evidence="6" id="KW-1185">Reference proteome</keyword>
<dbReference type="SUPFAM" id="SSF75516">
    <property type="entry name" value="Pheromone-binding domain of LuxR-like quorum-sensing transcription factors"/>
    <property type="match status" value="1"/>
</dbReference>
<proteinExistence type="predicted"/>
<dbReference type="PRINTS" id="PR00038">
    <property type="entry name" value="HTHLUXR"/>
</dbReference>
<evidence type="ECO:0000256" key="1">
    <source>
        <dbReference type="ARBA" id="ARBA00023015"/>
    </source>
</evidence>
<name>A0A7X6DCC6_9BURK</name>
<dbReference type="InterPro" id="IPR005143">
    <property type="entry name" value="TF_LuxR_autoind-bd_dom"/>
</dbReference>
<dbReference type="Proteomes" id="UP000521868">
    <property type="component" value="Unassembled WGS sequence"/>
</dbReference>
<dbReference type="InterPro" id="IPR016032">
    <property type="entry name" value="Sig_transdc_resp-reg_C-effctor"/>
</dbReference>
<dbReference type="RefSeq" id="WP_168105655.1">
    <property type="nucleotide sequence ID" value="NZ_VTOX01000001.1"/>
</dbReference>
<dbReference type="SUPFAM" id="SSF46894">
    <property type="entry name" value="C-terminal effector domain of the bipartite response regulators"/>
    <property type="match status" value="1"/>
</dbReference>
<sequence>MRDAASLTLIASIVEAPDGDELFRRVQKAAVSLGFERVLVGVQIQLPTMEPIQHVMSGWPDEYQQLYAERNFVFRDPTVVHCQTHSTPIVWSPDIYSERSYEVMEEARRFGLNSGISVPVHESARVKSMISLARDRRVDIDRRETELLLAGGNVLASCAHVATSKLVIPALLAEERPKLTPRESEIMQYVARGKGSEVIGDILGLSKPTIEFHVKNALRKLGVASRLQGVARAVALGLIH</sequence>
<reference evidence="5 6" key="1">
    <citation type="journal article" date="2020" name="Nature">
        <title>Bacterial chemolithoautotrophy via manganese oxidation.</title>
        <authorList>
            <person name="Yu H."/>
            <person name="Leadbetter J.R."/>
        </authorList>
    </citation>
    <scope>NUCLEOTIDE SEQUENCE [LARGE SCALE GENOMIC DNA]</scope>
    <source>
        <strain evidence="5 6">RBP-1</strain>
    </source>
</reference>
<comment type="caution">
    <text evidence="5">The sequence shown here is derived from an EMBL/GenBank/DDBJ whole genome shotgun (WGS) entry which is preliminary data.</text>
</comment>
<dbReference type="PANTHER" id="PTHR44688">
    <property type="entry name" value="DNA-BINDING TRANSCRIPTIONAL ACTIVATOR DEVR_DOSR"/>
    <property type="match status" value="1"/>
</dbReference>
<dbReference type="Pfam" id="PF03472">
    <property type="entry name" value="Autoind_bind"/>
    <property type="match status" value="1"/>
</dbReference>
<gene>
    <name evidence="5" type="ORF">RAMLITH_01965</name>
</gene>
<keyword evidence="1" id="KW-0805">Transcription regulation</keyword>